<dbReference type="GO" id="GO:0005681">
    <property type="term" value="C:spliceosomal complex"/>
    <property type="evidence" value="ECO:0007669"/>
    <property type="project" value="UniProtKB-KW"/>
</dbReference>
<dbReference type="EMBL" id="UZAD01013671">
    <property type="protein sequence ID" value="VDN95628.1"/>
    <property type="molecule type" value="Genomic_DNA"/>
</dbReference>
<evidence type="ECO:0000313" key="19">
    <source>
        <dbReference type="EMBL" id="VDN95628.1"/>
    </source>
</evidence>
<keyword evidence="10" id="KW-0143">Chaperone</keyword>
<dbReference type="AlphaFoldDB" id="A0A0N4TZP5"/>
<evidence type="ECO:0000256" key="4">
    <source>
        <dbReference type="ARBA" id="ARBA00013194"/>
    </source>
</evidence>
<dbReference type="PANTHER" id="PTHR11071">
    <property type="entry name" value="PEPTIDYL-PROLYL CIS-TRANS ISOMERASE"/>
    <property type="match status" value="1"/>
</dbReference>
<dbReference type="InterPro" id="IPR027417">
    <property type="entry name" value="P-loop_NTPase"/>
</dbReference>
<dbReference type="InterPro" id="IPR001806">
    <property type="entry name" value="Small_GTPase"/>
</dbReference>
<dbReference type="WBParaSite" id="BPAG_0001451501-mRNA-1">
    <property type="protein sequence ID" value="BPAG_0001451501-mRNA-1"/>
    <property type="gene ID" value="BPAG_0001451501"/>
</dbReference>
<keyword evidence="9" id="KW-0697">Rotamase</keyword>
<comment type="similarity">
    <text evidence="14">Belongs to the cyclophilin-type PPIase family. PPIase H subfamily.</text>
</comment>
<evidence type="ECO:0000259" key="18">
    <source>
        <dbReference type="PROSITE" id="PS50072"/>
    </source>
</evidence>
<evidence type="ECO:0000313" key="21">
    <source>
        <dbReference type="WBParaSite" id="BPAG_0001451501-mRNA-1"/>
    </source>
</evidence>
<keyword evidence="12" id="KW-0413">Isomerase</keyword>
<dbReference type="PROSITE" id="PS00170">
    <property type="entry name" value="CSA_PPIASE_1"/>
    <property type="match status" value="1"/>
</dbReference>
<protein>
    <recommendedName>
        <fullName evidence="15">Peptidyl-prolyl cis-trans isomerase H</fullName>
        <ecNumber evidence="4">5.2.1.8</ecNumber>
    </recommendedName>
    <alternativeName>
        <fullName evidence="16">Rotamase H</fullName>
    </alternativeName>
</protein>
<dbReference type="PRINTS" id="PR00153">
    <property type="entry name" value="CSAPPISMRASE"/>
</dbReference>
<dbReference type="Pfam" id="PF00160">
    <property type="entry name" value="Pro_isomerase"/>
    <property type="match status" value="1"/>
</dbReference>
<evidence type="ECO:0000256" key="5">
    <source>
        <dbReference type="ARBA" id="ARBA00022490"/>
    </source>
</evidence>
<dbReference type="SMART" id="SM00175">
    <property type="entry name" value="RAB"/>
    <property type="match status" value="1"/>
</dbReference>
<evidence type="ECO:0000256" key="14">
    <source>
        <dbReference type="ARBA" id="ARBA00038512"/>
    </source>
</evidence>
<dbReference type="SMART" id="SM00174">
    <property type="entry name" value="RHO"/>
    <property type="match status" value="1"/>
</dbReference>
<keyword evidence="13" id="KW-0539">Nucleus</keyword>
<dbReference type="GO" id="GO:0003755">
    <property type="term" value="F:peptidyl-prolyl cis-trans isomerase activity"/>
    <property type="evidence" value="ECO:0007669"/>
    <property type="project" value="UniProtKB-KW"/>
</dbReference>
<keyword evidence="11" id="KW-0508">mRNA splicing</keyword>
<dbReference type="NCBIfam" id="TIGR00231">
    <property type="entry name" value="small_GTP"/>
    <property type="match status" value="1"/>
</dbReference>
<dbReference type="GO" id="GO:0008380">
    <property type="term" value="P:RNA splicing"/>
    <property type="evidence" value="ECO:0007669"/>
    <property type="project" value="UniProtKB-KW"/>
</dbReference>
<dbReference type="GO" id="GO:0005525">
    <property type="term" value="F:GTP binding"/>
    <property type="evidence" value="ECO:0007669"/>
    <property type="project" value="InterPro"/>
</dbReference>
<dbReference type="GO" id="GO:0016607">
    <property type="term" value="C:nuclear speck"/>
    <property type="evidence" value="ECO:0007669"/>
    <property type="project" value="UniProtKB-SubCell"/>
</dbReference>
<organism evidence="21">
    <name type="scientific">Brugia pahangi</name>
    <name type="common">Filarial nematode worm</name>
    <dbReference type="NCBI Taxonomy" id="6280"/>
    <lineage>
        <taxon>Eukaryota</taxon>
        <taxon>Metazoa</taxon>
        <taxon>Ecdysozoa</taxon>
        <taxon>Nematoda</taxon>
        <taxon>Chromadorea</taxon>
        <taxon>Rhabditida</taxon>
        <taxon>Spirurina</taxon>
        <taxon>Spiruromorpha</taxon>
        <taxon>Filarioidea</taxon>
        <taxon>Onchocercidae</taxon>
        <taxon>Brugia</taxon>
    </lineage>
</organism>
<evidence type="ECO:0000256" key="3">
    <source>
        <dbReference type="ARBA" id="ARBA00004496"/>
    </source>
</evidence>
<proteinExistence type="inferred from homology"/>
<dbReference type="SMART" id="SM00176">
    <property type="entry name" value="RAN"/>
    <property type="match status" value="1"/>
</dbReference>
<evidence type="ECO:0000256" key="11">
    <source>
        <dbReference type="ARBA" id="ARBA00023187"/>
    </source>
</evidence>
<evidence type="ECO:0000256" key="16">
    <source>
        <dbReference type="ARBA" id="ARBA00041924"/>
    </source>
</evidence>
<reference evidence="21" key="1">
    <citation type="submission" date="2017-02" db="UniProtKB">
        <authorList>
            <consortium name="WormBaseParasite"/>
        </authorList>
    </citation>
    <scope>IDENTIFICATION</scope>
</reference>
<dbReference type="Proteomes" id="UP000278627">
    <property type="component" value="Unassembled WGS sequence"/>
</dbReference>
<evidence type="ECO:0000256" key="15">
    <source>
        <dbReference type="ARBA" id="ARBA00040924"/>
    </source>
</evidence>
<accession>A0A0N4TZP5</accession>
<comment type="function">
    <text evidence="17">PPIase that catalyzes the cis-trans isomerization of proline imidic peptide bonds in oligopeptides and may therefore assist protein folding. Participates in pre-mRNA splicing. May play a role in the assembly of the U4/U5/U6 tri-snRNP complex, one of the building blocks of the spliceosome. May act as a chaperone.</text>
</comment>
<evidence type="ECO:0000256" key="8">
    <source>
        <dbReference type="ARBA" id="ARBA00022990"/>
    </source>
</evidence>
<dbReference type="EC" id="5.2.1.8" evidence="4"/>
<dbReference type="PANTHER" id="PTHR11071:SF561">
    <property type="entry name" value="PEPTIDYL-PROLYL CIS-TRANS ISOMERASE D-RELATED"/>
    <property type="match status" value="1"/>
</dbReference>
<dbReference type="PROSITE" id="PS51419">
    <property type="entry name" value="RAB"/>
    <property type="match status" value="1"/>
</dbReference>
<evidence type="ECO:0000313" key="20">
    <source>
        <dbReference type="Proteomes" id="UP000278627"/>
    </source>
</evidence>
<dbReference type="FunFam" id="3.40.50.300:FF:000808">
    <property type="entry name" value="Small GTP-binding protein, putative"/>
    <property type="match status" value="1"/>
</dbReference>
<evidence type="ECO:0000256" key="1">
    <source>
        <dbReference type="ARBA" id="ARBA00000971"/>
    </source>
</evidence>
<dbReference type="FunFam" id="2.40.100.10:FF:000017">
    <property type="entry name" value="Peptidyl-prolyl cis-trans isomerase"/>
    <property type="match status" value="1"/>
</dbReference>
<evidence type="ECO:0000256" key="2">
    <source>
        <dbReference type="ARBA" id="ARBA00004324"/>
    </source>
</evidence>
<gene>
    <name evidence="19" type="ORF">BPAG_LOCUS14443</name>
</gene>
<dbReference type="PROSITE" id="PS51421">
    <property type="entry name" value="RAS"/>
    <property type="match status" value="1"/>
</dbReference>
<dbReference type="InterPro" id="IPR002130">
    <property type="entry name" value="Cyclophilin-type_PPIase_dom"/>
</dbReference>
<evidence type="ECO:0000256" key="6">
    <source>
        <dbReference type="ARBA" id="ARBA00022664"/>
    </source>
</evidence>
<keyword evidence="20" id="KW-1185">Reference proteome</keyword>
<name>A0A0N4TZP5_BRUPA</name>
<dbReference type="GO" id="GO:0016018">
    <property type="term" value="F:cyclosporin A binding"/>
    <property type="evidence" value="ECO:0007669"/>
    <property type="project" value="TreeGrafter"/>
</dbReference>
<evidence type="ECO:0000256" key="12">
    <source>
        <dbReference type="ARBA" id="ARBA00023235"/>
    </source>
</evidence>
<dbReference type="SUPFAM" id="SSF50891">
    <property type="entry name" value="Cyclophilin-like"/>
    <property type="match status" value="1"/>
</dbReference>
<dbReference type="STRING" id="6280.A0A0N4TZP5"/>
<dbReference type="SMART" id="SM00173">
    <property type="entry name" value="RAS"/>
    <property type="match status" value="1"/>
</dbReference>
<dbReference type="Gene3D" id="3.40.50.300">
    <property type="entry name" value="P-loop containing nucleotide triphosphate hydrolases"/>
    <property type="match status" value="1"/>
</dbReference>
<dbReference type="InterPro" id="IPR020892">
    <property type="entry name" value="Cyclophilin-type_PPIase_CS"/>
</dbReference>
<dbReference type="GO" id="GO:0005737">
    <property type="term" value="C:cytoplasm"/>
    <property type="evidence" value="ECO:0007669"/>
    <property type="project" value="UniProtKB-SubCell"/>
</dbReference>
<reference evidence="19 20" key="2">
    <citation type="submission" date="2018-11" db="EMBL/GenBank/DDBJ databases">
        <authorList>
            <consortium name="Pathogen Informatics"/>
        </authorList>
    </citation>
    <scope>NUCLEOTIDE SEQUENCE [LARGE SCALE GENOMIC DNA]</scope>
</reference>
<dbReference type="GO" id="GO:0006397">
    <property type="term" value="P:mRNA processing"/>
    <property type="evidence" value="ECO:0007669"/>
    <property type="project" value="UniProtKB-KW"/>
</dbReference>
<keyword evidence="6" id="KW-0507">mRNA processing</keyword>
<comment type="catalytic activity">
    <reaction evidence="1">
        <text>[protein]-peptidylproline (omega=180) = [protein]-peptidylproline (omega=0)</text>
        <dbReference type="Rhea" id="RHEA:16237"/>
        <dbReference type="Rhea" id="RHEA-COMP:10747"/>
        <dbReference type="Rhea" id="RHEA-COMP:10748"/>
        <dbReference type="ChEBI" id="CHEBI:83833"/>
        <dbReference type="ChEBI" id="CHEBI:83834"/>
        <dbReference type="EC" id="5.2.1.8"/>
    </reaction>
</comment>
<feature type="domain" description="PPIase cyclophilin-type" evidence="18">
    <location>
        <begin position="71"/>
        <end position="228"/>
    </location>
</feature>
<dbReference type="PROSITE" id="PS50072">
    <property type="entry name" value="CSA_PPIASE_2"/>
    <property type="match status" value="1"/>
</dbReference>
<dbReference type="InterPro" id="IPR005225">
    <property type="entry name" value="Small_GTP-bd"/>
</dbReference>
<dbReference type="SUPFAM" id="SSF52540">
    <property type="entry name" value="P-loop containing nucleoside triphosphate hydrolases"/>
    <property type="match status" value="1"/>
</dbReference>
<keyword evidence="5" id="KW-0963">Cytoplasm</keyword>
<evidence type="ECO:0000256" key="13">
    <source>
        <dbReference type="ARBA" id="ARBA00023242"/>
    </source>
</evidence>
<evidence type="ECO:0000256" key="7">
    <source>
        <dbReference type="ARBA" id="ARBA00022728"/>
    </source>
</evidence>
<keyword evidence="7" id="KW-0747">Spliceosome</keyword>
<evidence type="ECO:0000256" key="10">
    <source>
        <dbReference type="ARBA" id="ARBA00023186"/>
    </source>
</evidence>
<dbReference type="GO" id="GO:0006457">
    <property type="term" value="P:protein folding"/>
    <property type="evidence" value="ECO:0007669"/>
    <property type="project" value="InterPro"/>
</dbReference>
<keyword evidence="8" id="KW-0007">Acetylation</keyword>
<dbReference type="GO" id="GO:0003924">
    <property type="term" value="F:GTPase activity"/>
    <property type="evidence" value="ECO:0007669"/>
    <property type="project" value="InterPro"/>
</dbReference>
<sequence>MIIMADSIEHYNIIIAANQGECFKFKNLGAGINNQCSRHYNFHSETFIPGNMSDYDHLAEQLRHPDNPVVFMEMTAGGAPIGTIKMELFADVCPKTAENFRQFCTGEYRRDGVPVGYKNAQFHRVIKDFMIQGGDFVNGDGTGMTSIYGSKFRDENFDLEHSGPGILSMANAGPDTNGCQFFITCAKCDFLDKKHVVFGRVLDGLLTVRKIENVPTGQNNKPKIPIIVLLGEGAVGKTSLMLRYVENKFSPQHVSTLQASFLSKKLCVDGQTVVLNIWDTAGQEKFHALGPIYYRDSHGALLIYDVKMWVKELKRMLGDDVYLMIIGNKMDLERNRNVNTDEAIGYAKSIGAKYFETSAKDNIGVTQVFDYLVKGLVERAQHSKFQGIDITSSSHYGASRRNDLLIIDDPPPVKKSCCFG</sequence>
<comment type="subcellular location">
    <subcellularLocation>
        <location evidence="3">Cytoplasm</location>
    </subcellularLocation>
    <subcellularLocation>
        <location evidence="2">Nucleus speckle</location>
    </subcellularLocation>
</comment>
<dbReference type="CDD" id="cd01926">
    <property type="entry name" value="cyclophilin_ABH_like"/>
    <property type="match status" value="1"/>
</dbReference>
<evidence type="ECO:0000256" key="9">
    <source>
        <dbReference type="ARBA" id="ARBA00023110"/>
    </source>
</evidence>
<dbReference type="InterPro" id="IPR029000">
    <property type="entry name" value="Cyclophilin-like_dom_sf"/>
</dbReference>
<evidence type="ECO:0000256" key="17">
    <source>
        <dbReference type="ARBA" id="ARBA00059766"/>
    </source>
</evidence>
<dbReference type="Gene3D" id="2.40.100.10">
    <property type="entry name" value="Cyclophilin-like"/>
    <property type="match status" value="1"/>
</dbReference>